<reference evidence="1 2" key="1">
    <citation type="journal article" date="2019" name="Nat. Microbiol.">
        <title>Mediterranean grassland soil C-N compound turnover is dependent on rainfall and depth, and is mediated by genomically divergent microorganisms.</title>
        <authorList>
            <person name="Diamond S."/>
            <person name="Andeer P.F."/>
            <person name="Li Z."/>
            <person name="Crits-Christoph A."/>
            <person name="Burstein D."/>
            <person name="Anantharaman K."/>
            <person name="Lane K.R."/>
            <person name="Thomas B.C."/>
            <person name="Pan C."/>
            <person name="Northen T.R."/>
            <person name="Banfield J.F."/>
        </authorList>
    </citation>
    <scope>NUCLEOTIDE SEQUENCE [LARGE SCALE GENOMIC DNA]</scope>
    <source>
        <strain evidence="1">WS_9</strain>
    </source>
</reference>
<comment type="caution">
    <text evidence="1">The sequence shown here is derived from an EMBL/GenBank/DDBJ whole genome shotgun (WGS) entry which is preliminary data.</text>
</comment>
<proteinExistence type="predicted"/>
<dbReference type="Proteomes" id="UP000317691">
    <property type="component" value="Unassembled WGS sequence"/>
</dbReference>
<sequence length="93" mass="11127">MQRTLYMVVERFKNKDAAPVYRRFKDSGRMMPDGLAYVSSWIDDKLERCYQLMETHDRSLLDAWMARWSDLMEFEVYPVITSKEAVEKIAPRL</sequence>
<gene>
    <name evidence="1" type="ORF">E6K79_05270</name>
</gene>
<name>A0A538TNQ8_UNCEI</name>
<dbReference type="AlphaFoldDB" id="A0A538TNQ8"/>
<evidence type="ECO:0000313" key="1">
    <source>
        <dbReference type="EMBL" id="TMQ65262.1"/>
    </source>
</evidence>
<organism evidence="1 2">
    <name type="scientific">Eiseniibacteriota bacterium</name>
    <dbReference type="NCBI Taxonomy" id="2212470"/>
    <lineage>
        <taxon>Bacteria</taxon>
        <taxon>Candidatus Eiseniibacteriota</taxon>
    </lineage>
</organism>
<dbReference type="EMBL" id="VBOZ01000014">
    <property type="protein sequence ID" value="TMQ65262.1"/>
    <property type="molecule type" value="Genomic_DNA"/>
</dbReference>
<evidence type="ECO:0000313" key="2">
    <source>
        <dbReference type="Proteomes" id="UP000317691"/>
    </source>
</evidence>
<accession>A0A538TNQ8</accession>
<dbReference type="InterPro" id="IPR021734">
    <property type="entry name" value="DUF3303"/>
</dbReference>
<dbReference type="Pfam" id="PF11746">
    <property type="entry name" value="DUF3303"/>
    <property type="match status" value="1"/>
</dbReference>
<protein>
    <submittedName>
        <fullName evidence="1">DUF3303 domain-containing protein</fullName>
    </submittedName>
</protein>